<comment type="caution">
    <text evidence="2">The sequence shown here is derived from an EMBL/GenBank/DDBJ whole genome shotgun (WGS) entry which is preliminary data.</text>
</comment>
<dbReference type="EMBL" id="CAUYUJ010017194">
    <property type="protein sequence ID" value="CAK0872719.1"/>
    <property type="molecule type" value="Genomic_DNA"/>
</dbReference>
<name>A0ABN9VHZ4_9DINO</name>
<accession>A0ABN9VHZ4</accession>
<keyword evidence="3" id="KW-1185">Reference proteome</keyword>
<evidence type="ECO:0000313" key="2">
    <source>
        <dbReference type="EMBL" id="CAK0872719.1"/>
    </source>
</evidence>
<organism evidence="2 3">
    <name type="scientific">Prorocentrum cordatum</name>
    <dbReference type="NCBI Taxonomy" id="2364126"/>
    <lineage>
        <taxon>Eukaryota</taxon>
        <taxon>Sar</taxon>
        <taxon>Alveolata</taxon>
        <taxon>Dinophyceae</taxon>
        <taxon>Prorocentrales</taxon>
        <taxon>Prorocentraceae</taxon>
        <taxon>Prorocentrum</taxon>
    </lineage>
</organism>
<reference evidence="2" key="1">
    <citation type="submission" date="2023-10" db="EMBL/GenBank/DDBJ databases">
        <authorList>
            <person name="Chen Y."/>
            <person name="Shah S."/>
            <person name="Dougan E. K."/>
            <person name="Thang M."/>
            <person name="Chan C."/>
        </authorList>
    </citation>
    <scope>NUCLEOTIDE SEQUENCE [LARGE SCALE GENOMIC DNA]</scope>
</reference>
<dbReference type="Proteomes" id="UP001189429">
    <property type="component" value="Unassembled WGS sequence"/>
</dbReference>
<gene>
    <name evidence="2" type="ORF">PCOR1329_LOCUS58097</name>
</gene>
<evidence type="ECO:0000256" key="1">
    <source>
        <dbReference type="SAM" id="Phobius"/>
    </source>
</evidence>
<evidence type="ECO:0000313" key="3">
    <source>
        <dbReference type="Proteomes" id="UP001189429"/>
    </source>
</evidence>
<keyword evidence="1" id="KW-0812">Transmembrane</keyword>
<protein>
    <submittedName>
        <fullName evidence="2">Uncharacterized protein</fullName>
    </submittedName>
</protein>
<keyword evidence="1" id="KW-0472">Membrane</keyword>
<sequence>MHNLSAHPGVRLPEVIEAAAPGNALKQAVAPQQPDGLKAAGLGGLNVDAPAFTLPVAGWMVFSLLSTVMLMLLITCLVLKSMASLRCRLQLELLAMLLVPCRPSILVHLVPTLAENIRMRNGLLSLIAAPVRACAGSPSRAGRSDAYEAALRLQQRMARFSS</sequence>
<feature type="transmembrane region" description="Helical" evidence="1">
    <location>
        <begin position="56"/>
        <end position="79"/>
    </location>
</feature>
<proteinExistence type="predicted"/>
<keyword evidence="1" id="KW-1133">Transmembrane helix</keyword>